<dbReference type="PROSITE" id="PS50240">
    <property type="entry name" value="TRYPSIN_DOM"/>
    <property type="match status" value="1"/>
</dbReference>
<keyword evidence="4" id="KW-0720">Serine protease</keyword>
<evidence type="ECO:0000256" key="2">
    <source>
        <dbReference type="ARBA" id="ARBA00022729"/>
    </source>
</evidence>
<evidence type="ECO:0000256" key="7">
    <source>
        <dbReference type="ARBA" id="ARBA00024195"/>
    </source>
</evidence>
<dbReference type="InterPro" id="IPR009003">
    <property type="entry name" value="Peptidase_S1_PA"/>
</dbReference>
<comment type="caution">
    <text evidence="9">The sequence shown here is derived from an EMBL/GenBank/DDBJ whole genome shotgun (WGS) entry which is preliminary data.</text>
</comment>
<evidence type="ECO:0000256" key="4">
    <source>
        <dbReference type="ARBA" id="ARBA00022825"/>
    </source>
</evidence>
<dbReference type="FunFam" id="2.40.10.10:FF:000002">
    <property type="entry name" value="Transmembrane protease serine"/>
    <property type="match status" value="1"/>
</dbReference>
<dbReference type="SMART" id="SM00020">
    <property type="entry name" value="Tryp_SPc"/>
    <property type="match status" value="1"/>
</dbReference>
<dbReference type="GO" id="GO:0004252">
    <property type="term" value="F:serine-type endopeptidase activity"/>
    <property type="evidence" value="ECO:0007669"/>
    <property type="project" value="InterPro"/>
</dbReference>
<dbReference type="Proteomes" id="UP001460270">
    <property type="component" value="Unassembled WGS sequence"/>
</dbReference>
<keyword evidence="2" id="KW-0732">Signal</keyword>
<evidence type="ECO:0000313" key="10">
    <source>
        <dbReference type="Proteomes" id="UP001460270"/>
    </source>
</evidence>
<keyword evidence="6" id="KW-0325">Glycoprotein</keyword>
<keyword evidence="1" id="KW-0645">Protease</keyword>
<dbReference type="GO" id="GO:0006508">
    <property type="term" value="P:proteolysis"/>
    <property type="evidence" value="ECO:0007669"/>
    <property type="project" value="UniProtKB-KW"/>
</dbReference>
<reference evidence="10" key="1">
    <citation type="submission" date="2024-04" db="EMBL/GenBank/DDBJ databases">
        <title>Salinicola lusitanus LLJ914,a marine bacterium isolated from the Okinawa Trough.</title>
        <authorList>
            <person name="Li J."/>
        </authorList>
    </citation>
    <scope>NUCLEOTIDE SEQUENCE [LARGE SCALE GENOMIC DNA]</scope>
</reference>
<dbReference type="InterPro" id="IPR001254">
    <property type="entry name" value="Trypsin_dom"/>
</dbReference>
<protein>
    <recommendedName>
        <fullName evidence="8">Peptidase S1 domain-containing protein</fullName>
    </recommendedName>
</protein>
<dbReference type="PROSITE" id="PS00135">
    <property type="entry name" value="TRYPSIN_SER"/>
    <property type="match status" value="1"/>
</dbReference>
<evidence type="ECO:0000256" key="6">
    <source>
        <dbReference type="ARBA" id="ARBA00023180"/>
    </source>
</evidence>
<keyword evidence="10" id="KW-1185">Reference proteome</keyword>
<evidence type="ECO:0000256" key="5">
    <source>
        <dbReference type="ARBA" id="ARBA00023157"/>
    </source>
</evidence>
<dbReference type="SUPFAM" id="SSF50494">
    <property type="entry name" value="Trypsin-like serine proteases"/>
    <property type="match status" value="1"/>
</dbReference>
<dbReference type="PANTHER" id="PTHR24253">
    <property type="entry name" value="TRANSMEMBRANE PROTEASE SERINE"/>
    <property type="match status" value="1"/>
</dbReference>
<sequence>MCFSLSLQHEHVRLKVHLGRHNRDISNSNEITRSVSDIIKHPSYNSKTSDNDLCLLKLSSPVTFNNYISPVCLAGTGNTPSAGTAVWVTGWGTMGLTVKTHTLNIIQSGVTHRLGLTLHTTTLTLVEDSSCPLWQRSSRVFSGCSVTSRRKDQVESSERREGFMSLPYPGPLQEVSVPVVSQSTCDSNYSPSGITITNNMLCAGQKGKDSCQGDSGGPLVLKLNGSWYQPGVVSFGIGCALAQYPGVYAKVSNYQTWIAGNTSPDSVGFMDSAGNTYNQAPRLSVHLPLLLSLLLLLTLLHLRLS</sequence>
<dbReference type="AlphaFoldDB" id="A0AAW0PRG7"/>
<name>A0AAW0PRG7_9GOBI</name>
<dbReference type="CDD" id="cd00190">
    <property type="entry name" value="Tryp_SPc"/>
    <property type="match status" value="1"/>
</dbReference>
<evidence type="ECO:0000313" key="9">
    <source>
        <dbReference type="EMBL" id="KAK7938288.1"/>
    </source>
</evidence>
<evidence type="ECO:0000259" key="8">
    <source>
        <dbReference type="PROSITE" id="PS50240"/>
    </source>
</evidence>
<dbReference type="EMBL" id="JBBPFD010000002">
    <property type="protein sequence ID" value="KAK7938288.1"/>
    <property type="molecule type" value="Genomic_DNA"/>
</dbReference>
<dbReference type="InterPro" id="IPR033116">
    <property type="entry name" value="TRYPSIN_SER"/>
</dbReference>
<feature type="domain" description="Peptidase S1" evidence="8">
    <location>
        <begin position="1"/>
        <end position="263"/>
    </location>
</feature>
<keyword evidence="5" id="KW-1015">Disulfide bond</keyword>
<evidence type="ECO:0000256" key="1">
    <source>
        <dbReference type="ARBA" id="ARBA00022670"/>
    </source>
</evidence>
<dbReference type="Gene3D" id="2.40.10.10">
    <property type="entry name" value="Trypsin-like serine proteases"/>
    <property type="match status" value="2"/>
</dbReference>
<comment type="similarity">
    <text evidence="7">Belongs to the peptidase S1 family. CLIP subfamily.</text>
</comment>
<dbReference type="Pfam" id="PF00089">
    <property type="entry name" value="Trypsin"/>
    <property type="match status" value="2"/>
</dbReference>
<organism evidence="9 10">
    <name type="scientific">Mugilogobius chulae</name>
    <name type="common">yellowstripe goby</name>
    <dbReference type="NCBI Taxonomy" id="88201"/>
    <lineage>
        <taxon>Eukaryota</taxon>
        <taxon>Metazoa</taxon>
        <taxon>Chordata</taxon>
        <taxon>Craniata</taxon>
        <taxon>Vertebrata</taxon>
        <taxon>Euteleostomi</taxon>
        <taxon>Actinopterygii</taxon>
        <taxon>Neopterygii</taxon>
        <taxon>Teleostei</taxon>
        <taxon>Neoteleostei</taxon>
        <taxon>Acanthomorphata</taxon>
        <taxon>Gobiaria</taxon>
        <taxon>Gobiiformes</taxon>
        <taxon>Gobioidei</taxon>
        <taxon>Gobiidae</taxon>
        <taxon>Gobionellinae</taxon>
        <taxon>Mugilogobius</taxon>
    </lineage>
</organism>
<dbReference type="PANTHER" id="PTHR24253:SF144">
    <property type="entry name" value="CHYMOTRYPSIN-LIKE PROTEASE CTRL-1-RELATED"/>
    <property type="match status" value="1"/>
</dbReference>
<dbReference type="InterPro" id="IPR043504">
    <property type="entry name" value="Peptidase_S1_PA_chymotrypsin"/>
</dbReference>
<keyword evidence="3" id="KW-0378">Hydrolase</keyword>
<gene>
    <name evidence="9" type="ORF">WMY93_001614</name>
</gene>
<proteinExistence type="inferred from homology"/>
<accession>A0AAW0PRG7</accession>
<evidence type="ECO:0000256" key="3">
    <source>
        <dbReference type="ARBA" id="ARBA00022801"/>
    </source>
</evidence>